<dbReference type="Proteomes" id="UP000000759">
    <property type="component" value="Chromosome 14"/>
</dbReference>
<evidence type="ECO:0000259" key="1">
    <source>
        <dbReference type="Pfam" id="PF07059"/>
    </source>
</evidence>
<organism evidence="2 3">
    <name type="scientific">Phaeodactylum tricornutum (strain CCAP 1055/1)</name>
    <dbReference type="NCBI Taxonomy" id="556484"/>
    <lineage>
        <taxon>Eukaryota</taxon>
        <taxon>Sar</taxon>
        <taxon>Stramenopiles</taxon>
        <taxon>Ochrophyta</taxon>
        <taxon>Bacillariophyta</taxon>
        <taxon>Bacillariophyceae</taxon>
        <taxon>Bacillariophycidae</taxon>
        <taxon>Naviculales</taxon>
        <taxon>Phaeodactylaceae</taxon>
        <taxon>Phaeodactylum</taxon>
    </lineage>
</organism>
<evidence type="ECO:0000313" key="2">
    <source>
        <dbReference type="EMBL" id="EEC46585.1"/>
    </source>
</evidence>
<proteinExistence type="predicted"/>
<dbReference type="OrthoDB" id="9970435at2759"/>
<dbReference type="AlphaFoldDB" id="B7G4B3"/>
<dbReference type="InParanoid" id="B7G4B3"/>
<dbReference type="eggNOG" id="ENOG502SPAZ">
    <property type="taxonomic scope" value="Eukaryota"/>
</dbReference>
<dbReference type="PaxDb" id="2850-Phatr47625"/>
<protein>
    <recommendedName>
        <fullName evidence="1">Protein ENHANCED DISEASE RESISTANCE 2 C-terminal domain-containing protein</fullName>
    </recommendedName>
</protein>
<gene>
    <name evidence="2" type="ORF">PHATRDRAFT_47625</name>
</gene>
<dbReference type="RefSeq" id="XP_002182045.1">
    <property type="nucleotide sequence ID" value="XM_002182009.1"/>
</dbReference>
<dbReference type="PANTHER" id="PTHR12136:SF41">
    <property type="entry name" value="PLECKSTRIN HOMOLOGY (PH) AND LIPID-BINDING START DOMAINS-CONTAINING PROTEIN"/>
    <property type="match status" value="1"/>
</dbReference>
<dbReference type="GeneID" id="7202669"/>
<dbReference type="Pfam" id="PF07059">
    <property type="entry name" value="EDR2_C"/>
    <property type="match status" value="1"/>
</dbReference>
<dbReference type="HOGENOM" id="CLU_495659_0_0_1"/>
<dbReference type="InterPro" id="IPR045096">
    <property type="entry name" value="EDR2-like"/>
</dbReference>
<dbReference type="EMBL" id="CM000616">
    <property type="protein sequence ID" value="EEC46585.1"/>
    <property type="molecule type" value="Genomic_DNA"/>
</dbReference>
<dbReference type="InterPro" id="IPR009769">
    <property type="entry name" value="EDR2_C"/>
</dbReference>
<dbReference type="PANTHER" id="PTHR12136">
    <property type="entry name" value="ENHANCED DISEASE RESISTANCE-RELATED"/>
    <property type="match status" value="1"/>
</dbReference>
<accession>B7G4B3</accession>
<keyword evidence="3" id="KW-1185">Reference proteome</keyword>
<reference evidence="3" key="2">
    <citation type="submission" date="2008-08" db="EMBL/GenBank/DDBJ databases">
        <authorList>
            <consortium name="Diatom Consortium"/>
            <person name="Grigoriev I."/>
            <person name="Grimwood J."/>
            <person name="Kuo A."/>
            <person name="Otillar R.P."/>
            <person name="Salamov A."/>
            <person name="Detter J.C."/>
            <person name="Lindquist E."/>
            <person name="Shapiro H."/>
            <person name="Lucas S."/>
            <person name="Glavina del Rio T."/>
            <person name="Pitluck S."/>
            <person name="Rokhsar D."/>
            <person name="Bowler C."/>
        </authorList>
    </citation>
    <scope>GENOME REANNOTATION</scope>
    <source>
        <strain evidence="3">CCAP 1055/1</strain>
    </source>
</reference>
<reference evidence="2 3" key="1">
    <citation type="journal article" date="2008" name="Nature">
        <title>The Phaeodactylum genome reveals the evolutionary history of diatom genomes.</title>
        <authorList>
            <person name="Bowler C."/>
            <person name="Allen A.E."/>
            <person name="Badger J.H."/>
            <person name="Grimwood J."/>
            <person name="Jabbari K."/>
            <person name="Kuo A."/>
            <person name="Maheswari U."/>
            <person name="Martens C."/>
            <person name="Maumus F."/>
            <person name="Otillar R.P."/>
            <person name="Rayko E."/>
            <person name="Salamov A."/>
            <person name="Vandepoele K."/>
            <person name="Beszteri B."/>
            <person name="Gruber A."/>
            <person name="Heijde M."/>
            <person name="Katinka M."/>
            <person name="Mock T."/>
            <person name="Valentin K."/>
            <person name="Verret F."/>
            <person name="Berges J.A."/>
            <person name="Brownlee C."/>
            <person name="Cadoret J.P."/>
            <person name="Chiovitti A."/>
            <person name="Choi C.J."/>
            <person name="Coesel S."/>
            <person name="De Martino A."/>
            <person name="Detter J.C."/>
            <person name="Durkin C."/>
            <person name="Falciatore A."/>
            <person name="Fournet J."/>
            <person name="Haruta M."/>
            <person name="Huysman M.J."/>
            <person name="Jenkins B.D."/>
            <person name="Jiroutova K."/>
            <person name="Jorgensen R.E."/>
            <person name="Joubert Y."/>
            <person name="Kaplan A."/>
            <person name="Kroger N."/>
            <person name="Kroth P.G."/>
            <person name="La Roche J."/>
            <person name="Lindquist E."/>
            <person name="Lommer M."/>
            <person name="Martin-Jezequel V."/>
            <person name="Lopez P.J."/>
            <person name="Lucas S."/>
            <person name="Mangogna M."/>
            <person name="McGinnis K."/>
            <person name="Medlin L.K."/>
            <person name="Montsant A."/>
            <person name="Oudot-Le Secq M.P."/>
            <person name="Napoli C."/>
            <person name="Obornik M."/>
            <person name="Parker M.S."/>
            <person name="Petit J.L."/>
            <person name="Porcel B.M."/>
            <person name="Poulsen N."/>
            <person name="Robison M."/>
            <person name="Rychlewski L."/>
            <person name="Rynearson T.A."/>
            <person name="Schmutz J."/>
            <person name="Shapiro H."/>
            <person name="Siaut M."/>
            <person name="Stanley M."/>
            <person name="Sussman M.R."/>
            <person name="Taylor A.R."/>
            <person name="Vardi A."/>
            <person name="von Dassow P."/>
            <person name="Vyverman W."/>
            <person name="Willis A."/>
            <person name="Wyrwicz L.S."/>
            <person name="Rokhsar D.S."/>
            <person name="Weissenbach J."/>
            <person name="Armbrust E.V."/>
            <person name="Green B.R."/>
            <person name="Van de Peer Y."/>
            <person name="Grigoriev I.V."/>
        </authorList>
    </citation>
    <scope>NUCLEOTIDE SEQUENCE [LARGE SCALE GENOMIC DNA]</scope>
    <source>
        <strain evidence="2 3">CCAP 1055/1</strain>
    </source>
</reference>
<dbReference type="KEGG" id="pti:PHATRDRAFT_47625"/>
<dbReference type="OMA" id="SANCKEE"/>
<feature type="domain" description="Protein ENHANCED DISEASE RESISTANCE 2 C-terminal" evidence="1">
    <location>
        <begin position="326"/>
        <end position="529"/>
    </location>
</feature>
<sequence>MGKVAKKSVQRAGRVVNTVMPGINRHGHKTTEEEYDSLNLKGKASTHHDLVESERESATSPVHEAYGTFQEKKLPFASDISVISSSETVMVGPVLGVLTSDSTLLLVLAVAASAYPTCMQWSSVRANEMPFSVVASWLLVAFLTGRLFSPQNGTSAHWMLGSSSANCKEEHMSHTPSEIFIEEYVLERTPLPDNNATGHSLLFSVVRMASGRKKKLSFRHNAGGAISSWKKRRSWTSLNPNRLKKQWEESADPTKDKASTQLMKALLANGKFPRIRRLSVSSEIEIPAMANQGDSVSAMNSVEASLGAVDLGDAIADSLNDFVVAPILHLRGMDVFLTENAETDISTHPWLIKEGLRDVPTLIVNVVTQWGNILVYFEMPHWINDWDTVRERDSDPDDIKAFKRFLLGDTKYRNERLKIIPSVVDAPGAVKLVAPAKREIPIHSEGFLPVSWRMHNREKTPEGRVLCPTIECELDCMTSRAIRGMAGLVKRNLKKLAIDCAVIIGNPVKSKTKEEPEACLGLWRFNHVDISECPAFPKRHDHQAGLAQPE</sequence>
<name>B7G4B3_PHATC</name>
<evidence type="ECO:0000313" key="3">
    <source>
        <dbReference type="Proteomes" id="UP000000759"/>
    </source>
</evidence>